<dbReference type="EMBL" id="BMIO01000001">
    <property type="protein sequence ID" value="GGD33726.1"/>
    <property type="molecule type" value="Genomic_DNA"/>
</dbReference>
<reference evidence="1 2" key="1">
    <citation type="journal article" date="2014" name="Int. J. Syst. Evol. Microbiol.">
        <title>Complete genome sequence of Corynebacterium casei LMG S-19264T (=DSM 44701T), isolated from a smear-ripened cheese.</title>
        <authorList>
            <consortium name="US DOE Joint Genome Institute (JGI-PGF)"/>
            <person name="Walter F."/>
            <person name="Albersmeier A."/>
            <person name="Kalinowski J."/>
            <person name="Ruckert C."/>
        </authorList>
    </citation>
    <scope>NUCLEOTIDE SEQUENCE [LARGE SCALE GENOMIC DNA]</scope>
    <source>
        <strain evidence="1 2">CGMCC 1.15358</strain>
    </source>
</reference>
<protein>
    <recommendedName>
        <fullName evidence="3">RNA signal recognition particle 4.5S RNA</fullName>
    </recommendedName>
</protein>
<dbReference type="Proteomes" id="UP000598997">
    <property type="component" value="Unassembled WGS sequence"/>
</dbReference>
<keyword evidence="2" id="KW-1185">Reference proteome</keyword>
<dbReference type="RefSeq" id="WP_066765273.1">
    <property type="nucleotide sequence ID" value="NZ_BMIO01000001.1"/>
</dbReference>
<accession>A0A916Y7N0</accession>
<sequence>MYVQGFLVPVPAAKEGDYLTMARTFDALFMEYGAIEVVEAWEDDVPDGKVTDFRRAVAAEADEKVVFSWVIWPDKDTAKAAEEKMMANEAMPDMSEMPFDGKRLVYGGFRSILELGR</sequence>
<proteinExistence type="predicted"/>
<dbReference type="AlphaFoldDB" id="A0A916Y7N0"/>
<comment type="caution">
    <text evidence="1">The sequence shown here is derived from an EMBL/GenBank/DDBJ whole genome shotgun (WGS) entry which is preliminary data.</text>
</comment>
<dbReference type="SUPFAM" id="SSF54909">
    <property type="entry name" value="Dimeric alpha+beta barrel"/>
    <property type="match status" value="1"/>
</dbReference>
<evidence type="ECO:0000313" key="1">
    <source>
        <dbReference type="EMBL" id="GGD33726.1"/>
    </source>
</evidence>
<dbReference type="PIRSF" id="PIRSF007028">
    <property type="entry name" value="UCP007028"/>
    <property type="match status" value="1"/>
</dbReference>
<evidence type="ECO:0000313" key="2">
    <source>
        <dbReference type="Proteomes" id="UP000598997"/>
    </source>
</evidence>
<gene>
    <name evidence="1" type="primary">ybaA</name>
    <name evidence="1" type="ORF">GCM10010989_04850</name>
</gene>
<dbReference type="InterPro" id="IPR011008">
    <property type="entry name" value="Dimeric_a/b-barrel"/>
</dbReference>
<dbReference type="OrthoDB" id="9792392at2"/>
<dbReference type="Pfam" id="PF07237">
    <property type="entry name" value="DUF1428"/>
    <property type="match status" value="1"/>
</dbReference>
<dbReference type="Gene3D" id="3.30.70.100">
    <property type="match status" value="1"/>
</dbReference>
<evidence type="ECO:0008006" key="3">
    <source>
        <dbReference type="Google" id="ProtNLM"/>
    </source>
</evidence>
<dbReference type="InterPro" id="IPR009874">
    <property type="entry name" value="DUF1428"/>
</dbReference>
<name>A0A916Y7N0_9SPHN</name>
<organism evidence="1 2">
    <name type="scientific">Croceicoccus pelagius</name>
    <dbReference type="NCBI Taxonomy" id="1703341"/>
    <lineage>
        <taxon>Bacteria</taxon>
        <taxon>Pseudomonadati</taxon>
        <taxon>Pseudomonadota</taxon>
        <taxon>Alphaproteobacteria</taxon>
        <taxon>Sphingomonadales</taxon>
        <taxon>Erythrobacteraceae</taxon>
        <taxon>Croceicoccus</taxon>
    </lineage>
</organism>